<name>A0AAD1SRD5_PELCU</name>
<keyword evidence="3" id="KW-1185">Reference proteome</keyword>
<dbReference type="EMBL" id="OW240918">
    <property type="protein sequence ID" value="CAH2306824.1"/>
    <property type="molecule type" value="Genomic_DNA"/>
</dbReference>
<evidence type="ECO:0000313" key="3">
    <source>
        <dbReference type="Proteomes" id="UP001295444"/>
    </source>
</evidence>
<organism evidence="2 3">
    <name type="scientific">Pelobates cultripes</name>
    <name type="common">Western spadefoot toad</name>
    <dbReference type="NCBI Taxonomy" id="61616"/>
    <lineage>
        <taxon>Eukaryota</taxon>
        <taxon>Metazoa</taxon>
        <taxon>Chordata</taxon>
        <taxon>Craniata</taxon>
        <taxon>Vertebrata</taxon>
        <taxon>Euteleostomi</taxon>
        <taxon>Amphibia</taxon>
        <taxon>Batrachia</taxon>
        <taxon>Anura</taxon>
        <taxon>Pelobatoidea</taxon>
        <taxon>Pelobatidae</taxon>
        <taxon>Pelobates</taxon>
    </lineage>
</organism>
<feature type="compositionally biased region" description="Basic and acidic residues" evidence="1">
    <location>
        <begin position="39"/>
        <end position="52"/>
    </location>
</feature>
<accession>A0AAD1SRD5</accession>
<evidence type="ECO:0000313" key="2">
    <source>
        <dbReference type="EMBL" id="CAH2306824.1"/>
    </source>
</evidence>
<feature type="non-terminal residue" evidence="2">
    <location>
        <position position="59"/>
    </location>
</feature>
<proteinExistence type="predicted"/>
<protein>
    <submittedName>
        <fullName evidence="2">Uncharacterized protein</fullName>
    </submittedName>
</protein>
<evidence type="ECO:0000256" key="1">
    <source>
        <dbReference type="SAM" id="MobiDB-lite"/>
    </source>
</evidence>
<sequence length="59" mass="6594">MSQRQKSKAEKSDRAAFFLTKTAASKLREGQEPAQDGGDQERRENSPSRTPEEQPLTMG</sequence>
<dbReference type="Proteomes" id="UP001295444">
    <property type="component" value="Chromosome 07"/>
</dbReference>
<gene>
    <name evidence="2" type="ORF">PECUL_23A035041</name>
</gene>
<reference evidence="2" key="1">
    <citation type="submission" date="2022-03" db="EMBL/GenBank/DDBJ databases">
        <authorList>
            <person name="Alioto T."/>
            <person name="Alioto T."/>
            <person name="Gomez Garrido J."/>
        </authorList>
    </citation>
    <scope>NUCLEOTIDE SEQUENCE</scope>
</reference>
<dbReference type="AlphaFoldDB" id="A0AAD1SRD5"/>
<feature type="region of interest" description="Disordered" evidence="1">
    <location>
        <begin position="1"/>
        <end position="59"/>
    </location>
</feature>